<proteinExistence type="predicted"/>
<dbReference type="AlphaFoldDB" id="A0A6C0BLG4"/>
<organism evidence="1">
    <name type="scientific">viral metagenome</name>
    <dbReference type="NCBI Taxonomy" id="1070528"/>
    <lineage>
        <taxon>unclassified sequences</taxon>
        <taxon>metagenomes</taxon>
        <taxon>organismal metagenomes</taxon>
    </lineage>
</organism>
<name>A0A6C0BLG4_9ZZZZ</name>
<evidence type="ECO:0000313" key="1">
    <source>
        <dbReference type="EMBL" id="QHS93215.1"/>
    </source>
</evidence>
<reference evidence="1" key="1">
    <citation type="journal article" date="2020" name="Nature">
        <title>Giant virus diversity and host interactions through global metagenomics.</title>
        <authorList>
            <person name="Schulz F."/>
            <person name="Roux S."/>
            <person name="Paez-Espino D."/>
            <person name="Jungbluth S."/>
            <person name="Walsh D.A."/>
            <person name="Denef V.J."/>
            <person name="McMahon K.D."/>
            <person name="Konstantinidis K.T."/>
            <person name="Eloe-Fadrosh E.A."/>
            <person name="Kyrpides N.C."/>
            <person name="Woyke T."/>
        </authorList>
    </citation>
    <scope>NUCLEOTIDE SEQUENCE</scope>
    <source>
        <strain evidence="1">GVMAG-M-3300017989-17</strain>
    </source>
</reference>
<accession>A0A6C0BLG4</accession>
<sequence length="50" mass="6000">MHFLKTPNSSHQKKIRRAEKKIGAQKFFLESKILDFFKLGIFVIFQKNNF</sequence>
<protein>
    <submittedName>
        <fullName evidence="1">Uncharacterized protein</fullName>
    </submittedName>
</protein>
<dbReference type="EMBL" id="MN739201">
    <property type="protein sequence ID" value="QHS93215.1"/>
    <property type="molecule type" value="Genomic_DNA"/>
</dbReference>